<feature type="domain" description="Protein translocase subunit SecDF P1" evidence="15">
    <location>
        <begin position="64"/>
        <end position="120"/>
    </location>
</feature>
<feature type="transmembrane region" description="Helical" evidence="12">
    <location>
        <begin position="687"/>
        <end position="708"/>
    </location>
</feature>
<dbReference type="InterPro" id="IPR005665">
    <property type="entry name" value="SecF_bac"/>
</dbReference>
<dbReference type="SUPFAM" id="SSF82866">
    <property type="entry name" value="Multidrug efflux transporter AcrB transmembrane domain"/>
    <property type="match status" value="2"/>
</dbReference>
<evidence type="ECO:0000259" key="15">
    <source>
        <dbReference type="Pfam" id="PF21760"/>
    </source>
</evidence>
<evidence type="ECO:0000259" key="14">
    <source>
        <dbReference type="Pfam" id="PF02355"/>
    </source>
</evidence>
<protein>
    <recommendedName>
        <fullName evidence="12 13">Multifunctional fusion protein</fullName>
    </recommendedName>
    <domain>
        <recommendedName>
            <fullName evidence="12">Protein translocase subunit SecD</fullName>
        </recommendedName>
    </domain>
    <domain>
        <recommendedName>
            <fullName evidence="13">Protein-export membrane protein SecF</fullName>
        </recommendedName>
    </domain>
</protein>
<feature type="transmembrane region" description="Helical" evidence="12">
    <location>
        <begin position="466"/>
        <end position="486"/>
    </location>
</feature>
<dbReference type="FunFam" id="1.20.1640.10:FF:000004">
    <property type="entry name" value="Protein translocase subunit SecD"/>
    <property type="match status" value="1"/>
</dbReference>
<feature type="transmembrane region" description="Helical" evidence="12">
    <location>
        <begin position="576"/>
        <end position="597"/>
    </location>
</feature>
<comment type="similarity">
    <text evidence="11">In the N-terminal section; belongs to the SecD/SecF family. SecD subfamily.</text>
</comment>
<evidence type="ECO:0000256" key="4">
    <source>
        <dbReference type="ARBA" id="ARBA00022692"/>
    </source>
</evidence>
<comment type="similarity">
    <text evidence="10">In the C-terminal section; belongs to the SecD/SecF family. SecF subfamily.</text>
</comment>
<evidence type="ECO:0000256" key="2">
    <source>
        <dbReference type="ARBA" id="ARBA00022448"/>
    </source>
</evidence>
<feature type="transmembrane region" description="Helical" evidence="12">
    <location>
        <begin position="631"/>
        <end position="652"/>
    </location>
</feature>
<dbReference type="Pfam" id="PF07549">
    <property type="entry name" value="Sec_GG"/>
    <property type="match status" value="1"/>
</dbReference>
<dbReference type="GO" id="GO:0043952">
    <property type="term" value="P:protein transport by the Sec complex"/>
    <property type="evidence" value="ECO:0007669"/>
    <property type="project" value="UniProtKB-UniRule"/>
</dbReference>
<dbReference type="NCBIfam" id="TIGR01129">
    <property type="entry name" value="secD"/>
    <property type="match status" value="1"/>
</dbReference>
<proteinExistence type="inferred from homology"/>
<feature type="domain" description="Protein export membrane protein SecD/SecF C-terminal" evidence="14">
    <location>
        <begin position="250"/>
        <end position="419"/>
    </location>
</feature>
<feature type="transmembrane region" description="Helical" evidence="12">
    <location>
        <begin position="269"/>
        <end position="286"/>
    </location>
</feature>
<feature type="transmembrane region" description="Helical" evidence="12">
    <location>
        <begin position="397"/>
        <end position="420"/>
    </location>
</feature>
<dbReference type="NCBIfam" id="TIGR00966">
    <property type="entry name" value="transloc_SecF"/>
    <property type="match status" value="1"/>
</dbReference>
<dbReference type="Gene3D" id="1.20.1640.10">
    <property type="entry name" value="Multidrug efflux transporter AcrB transmembrane domain"/>
    <property type="match status" value="2"/>
</dbReference>
<keyword evidence="6 12" id="KW-1133">Transmembrane helix</keyword>
<dbReference type="Pfam" id="PF02355">
    <property type="entry name" value="SecD_SecF_C"/>
    <property type="match status" value="2"/>
</dbReference>
<keyword evidence="3 12" id="KW-1003">Cell membrane</keyword>
<dbReference type="InterPro" id="IPR055344">
    <property type="entry name" value="SecD_SecF_C_bact"/>
</dbReference>
<name>A0A1H9BUQ9_9BACI</name>
<evidence type="ECO:0000313" key="17">
    <source>
        <dbReference type="Proteomes" id="UP000199427"/>
    </source>
</evidence>
<comment type="function">
    <text evidence="9 12">Part of the Sec protein translocase complex. Interacts with the SecYEG preprotein conducting channel. SecDF uses the proton motive force (PMF) to complete protein translocation after the ATP-dependent function of SecA.</text>
</comment>
<keyword evidence="7 12" id="KW-0811">Translocation</keyword>
<keyword evidence="5 12" id="KW-0653">Protein transport</keyword>
<evidence type="ECO:0000256" key="8">
    <source>
        <dbReference type="ARBA" id="ARBA00023136"/>
    </source>
</evidence>
<gene>
    <name evidence="13" type="primary">secF</name>
    <name evidence="12" type="synonym">secD</name>
    <name evidence="16" type="ORF">SAMN05216362_10495</name>
</gene>
<comment type="subunit">
    <text evidence="12">Forms a complex with SecF. Part of the essential Sec protein translocation apparatus which comprises SecA, SecYEG and auxiliary proteins SecDF. Other proteins may also be involved.</text>
</comment>
<feature type="transmembrane region" description="Helical" evidence="12">
    <location>
        <begin position="364"/>
        <end position="385"/>
    </location>
</feature>
<dbReference type="HAMAP" id="MF_01463_B">
    <property type="entry name" value="SecD_B"/>
    <property type="match status" value="1"/>
</dbReference>
<dbReference type="PANTHER" id="PTHR30081">
    <property type="entry name" value="PROTEIN-EXPORT MEMBRANE PROTEIN SEC"/>
    <property type="match status" value="1"/>
</dbReference>
<dbReference type="HAMAP" id="MF_01464_B">
    <property type="entry name" value="SecF_B"/>
    <property type="match status" value="1"/>
</dbReference>
<dbReference type="GO" id="GO:0015450">
    <property type="term" value="F:protein-transporting ATPase activity"/>
    <property type="evidence" value="ECO:0007669"/>
    <property type="project" value="InterPro"/>
</dbReference>
<dbReference type="FunFam" id="1.20.1640.10:FF:000024">
    <property type="entry name" value="Multifunctional fusion protein"/>
    <property type="match status" value="1"/>
</dbReference>
<evidence type="ECO:0000256" key="9">
    <source>
        <dbReference type="ARBA" id="ARBA00059018"/>
    </source>
</evidence>
<evidence type="ECO:0000256" key="10">
    <source>
        <dbReference type="ARBA" id="ARBA00060856"/>
    </source>
</evidence>
<feature type="transmembrane region" description="Helical" evidence="12">
    <location>
        <begin position="602"/>
        <end position="625"/>
    </location>
</feature>
<dbReference type="PANTHER" id="PTHR30081:SF1">
    <property type="entry name" value="PROTEIN TRANSLOCASE SUBUNIT SECD"/>
    <property type="match status" value="1"/>
</dbReference>
<evidence type="ECO:0000256" key="5">
    <source>
        <dbReference type="ARBA" id="ARBA00022927"/>
    </source>
</evidence>
<dbReference type="Gene3D" id="3.30.70.3220">
    <property type="match status" value="1"/>
</dbReference>
<keyword evidence="2 12" id="KW-0813">Transport</keyword>
<comment type="subunit">
    <text evidence="13">Forms a complex with SecD. Part of the essential Sec protein translocation apparatus which comprises SecA, SecYEG and auxiliary proteins SecDF. Other proteins may also be involved.</text>
</comment>
<evidence type="ECO:0000256" key="13">
    <source>
        <dbReference type="HAMAP-Rule" id="MF_01464"/>
    </source>
</evidence>
<dbReference type="PRINTS" id="PR01755">
    <property type="entry name" value="SECFTRNLCASE"/>
</dbReference>
<comment type="caution">
    <text evidence="12">Lacks conserved residue(s) required for the propagation of feature annotation.</text>
</comment>
<organism evidence="16 17">
    <name type="scientific">Piscibacillus halophilus</name>
    <dbReference type="NCBI Taxonomy" id="571933"/>
    <lineage>
        <taxon>Bacteria</taxon>
        <taxon>Bacillati</taxon>
        <taxon>Bacillota</taxon>
        <taxon>Bacilli</taxon>
        <taxon>Bacillales</taxon>
        <taxon>Bacillaceae</taxon>
        <taxon>Piscibacillus</taxon>
    </lineage>
</organism>
<dbReference type="Proteomes" id="UP000199427">
    <property type="component" value="Unassembled WGS sequence"/>
</dbReference>
<dbReference type="OrthoDB" id="9805019at2"/>
<keyword evidence="8 12" id="KW-0472">Membrane</keyword>
<evidence type="ECO:0000256" key="11">
    <source>
        <dbReference type="ARBA" id="ARBA00061053"/>
    </source>
</evidence>
<dbReference type="NCBIfam" id="TIGR00916">
    <property type="entry name" value="2A0604s01"/>
    <property type="match status" value="2"/>
</dbReference>
<dbReference type="AlphaFoldDB" id="A0A1H9BUQ9"/>
<evidence type="ECO:0000256" key="7">
    <source>
        <dbReference type="ARBA" id="ARBA00023010"/>
    </source>
</evidence>
<comment type="similarity">
    <text evidence="12">Belongs to the SecD/SecF family. SecD subfamily.</text>
</comment>
<feature type="domain" description="Protein export membrane protein SecD/SecF C-terminal" evidence="14">
    <location>
        <begin position="561"/>
        <end position="738"/>
    </location>
</feature>
<dbReference type="Pfam" id="PF21760">
    <property type="entry name" value="SecD_1st"/>
    <property type="match status" value="1"/>
</dbReference>
<dbReference type="RefSeq" id="WP_091772681.1">
    <property type="nucleotide sequence ID" value="NZ_FOES01000004.1"/>
</dbReference>
<reference evidence="16 17" key="1">
    <citation type="submission" date="2016-10" db="EMBL/GenBank/DDBJ databases">
        <authorList>
            <person name="de Groot N.N."/>
        </authorList>
    </citation>
    <scope>NUCLEOTIDE SEQUENCE [LARGE SCALE GENOMIC DNA]</scope>
    <source>
        <strain evidence="16 17">DSM 21633</strain>
    </source>
</reference>
<dbReference type="InterPro" id="IPR022646">
    <property type="entry name" value="SecD/SecF_CS"/>
</dbReference>
<dbReference type="GO" id="GO:0006605">
    <property type="term" value="P:protein targeting"/>
    <property type="evidence" value="ECO:0007669"/>
    <property type="project" value="UniProtKB-UniRule"/>
</dbReference>
<dbReference type="GO" id="GO:0005886">
    <property type="term" value="C:plasma membrane"/>
    <property type="evidence" value="ECO:0007669"/>
    <property type="project" value="UniProtKB-SubCell"/>
</dbReference>
<dbReference type="InterPro" id="IPR048634">
    <property type="entry name" value="SecD_SecF_C"/>
</dbReference>
<keyword evidence="4 12" id="KW-0812">Transmembrane</keyword>
<feature type="transmembrane region" description="Helical" evidence="12">
    <location>
        <begin position="319"/>
        <end position="343"/>
    </location>
</feature>
<dbReference type="InterPro" id="IPR022645">
    <property type="entry name" value="SecD/SecF_bac"/>
</dbReference>
<dbReference type="GO" id="GO:0065002">
    <property type="term" value="P:intracellular protein transmembrane transport"/>
    <property type="evidence" value="ECO:0007669"/>
    <property type="project" value="UniProtKB-UniRule"/>
</dbReference>
<accession>A0A1H9BUQ9</accession>
<comment type="similarity">
    <text evidence="13">Belongs to the SecD/SecF family. SecF subfamily.</text>
</comment>
<dbReference type="InterPro" id="IPR048631">
    <property type="entry name" value="SecD_1st"/>
</dbReference>
<evidence type="ECO:0000256" key="1">
    <source>
        <dbReference type="ARBA" id="ARBA00004651"/>
    </source>
</evidence>
<dbReference type="EMBL" id="FOES01000004">
    <property type="protein sequence ID" value="SEP92685.1"/>
    <property type="molecule type" value="Genomic_DNA"/>
</dbReference>
<dbReference type="STRING" id="571933.SAMN05216362_10495"/>
<evidence type="ECO:0000256" key="6">
    <source>
        <dbReference type="ARBA" id="ARBA00022989"/>
    </source>
</evidence>
<feature type="transmembrane region" description="Helical" evidence="12">
    <location>
        <begin position="293"/>
        <end position="313"/>
    </location>
</feature>
<evidence type="ECO:0000256" key="3">
    <source>
        <dbReference type="ARBA" id="ARBA00022475"/>
    </source>
</evidence>
<comment type="subcellular location">
    <subcellularLocation>
        <location evidence="1 12">Cell membrane</location>
        <topology evidence="1 12">Multi-pass membrane protein</topology>
    </subcellularLocation>
</comment>
<dbReference type="InterPro" id="IPR022813">
    <property type="entry name" value="SecD/SecF_arch_bac"/>
</dbReference>
<keyword evidence="17" id="KW-1185">Reference proteome</keyword>
<feature type="transmembrane region" description="Helical" evidence="12">
    <location>
        <begin position="714"/>
        <end position="737"/>
    </location>
</feature>
<dbReference type="InterPro" id="IPR005791">
    <property type="entry name" value="SecD"/>
</dbReference>
<evidence type="ECO:0000256" key="12">
    <source>
        <dbReference type="HAMAP-Rule" id="MF_01463"/>
    </source>
</evidence>
<evidence type="ECO:0000313" key="16">
    <source>
        <dbReference type="EMBL" id="SEP92685.1"/>
    </source>
</evidence>
<sequence>MGRKGRITAFFLIVIILGGIIGSTTNTIAKDIPLGLDLQGGFELLYEVEPQQEGQEVTDRMLDAVVQSLYQRVDILGVNEPRINIEGNDRIRVQLAGVDNPDQAREILATTAKLSFRDVNNELYFDGSQIVPGSAQQDFHPDTNMPVVTFQLNSTFENNEYENLYDASSSILEKYGPDGRMVVWMDYEEGDTFDEEINKSDQGKILTAPGFKDGKPIAGSDIMIDGMESIEEAKQLADLLNAGSLPADLNEIYSVSVGAQFGEQALNKTVFASIIGVLLIFLYMIAYYRFPGVIASITLTVYIFLILLVFNMINGVLTLPGIAALVLGVGMAVDANIITYERLKEELKAGKSTLAAFNAGNKRSLATILDANVTTLLAAIVLFVFGTSSVKGFATMLIISIILSFITAVFLSRLLLGLWIKSKFLNKRPKWFGVKPEEIQDIAKGEEVKPHFLGKTFDFVQHRKKFFIISIALVAIGAGFLLFRGLNLGIDFVSGSRVEVLADQPLTTEQVEEQFNDLGYEPIQIVLAGDNSEIGTVRFDKVLQDDEIAEINSHFNEVYGNEPNVSTVTPKVGRELAMNAVQAVLYASIGIIIYLAFRFEMFFAITSIIALLHDAFFILALFSIFQFEFSVVIIAAILTIVGYSINDTIVTFDRIRENLRLEKRVKSFKHLASVVNKSLMQTLARSFNTVITVVFAALMLFIFGAQAITYFSLALIVGLIAGTYSSLFLAAQLWLVWRGKNIDQKPVDYRKKKKPEGPQV</sequence>